<sequence>MLFRWILAAIILIVGINHTTAQSVELYGGTERSGVDLMWFRYLKHKENQSTPFLFFSRNRASTGYKTSGSLMGSTNAISYNFKTGLGLVLVGSFLNSGFTGKTGVQFYRQKSNWLFFGWLVADIKRSGNMDLFGMFRYTPDIDHTWKLFSQVEVFPIYQLKSGIWNVTERLRLGFKKTNWTGGLMMDLNQHSVGSLQAKNNMGIFIRHDF</sequence>
<protein>
    <recommendedName>
        <fullName evidence="2">DUF5020 family protein</fullName>
    </recommendedName>
</protein>
<dbReference type="EMBL" id="AP029612">
    <property type="protein sequence ID" value="BFG71181.1"/>
    <property type="molecule type" value="Genomic_DNA"/>
</dbReference>
<dbReference type="AlphaFoldDB" id="A0AAT9GKJ2"/>
<gene>
    <name evidence="1" type="ORF">KACHI17_20620</name>
</gene>
<evidence type="ECO:0008006" key="2">
    <source>
        <dbReference type="Google" id="ProtNLM"/>
    </source>
</evidence>
<dbReference type="RefSeq" id="WP_353548816.1">
    <property type="nucleotide sequence ID" value="NZ_AP029612.1"/>
</dbReference>
<accession>A0AAT9GKJ2</accession>
<organism evidence="1">
    <name type="scientific">Sediminibacterium sp. KACHI17</name>
    <dbReference type="NCBI Taxonomy" id="1751071"/>
    <lineage>
        <taxon>Bacteria</taxon>
        <taxon>Pseudomonadati</taxon>
        <taxon>Bacteroidota</taxon>
        <taxon>Chitinophagia</taxon>
        <taxon>Chitinophagales</taxon>
        <taxon>Chitinophagaceae</taxon>
        <taxon>Sediminibacterium</taxon>
    </lineage>
</organism>
<reference evidence="1" key="1">
    <citation type="submission" date="2024-02" db="EMBL/GenBank/DDBJ databases">
        <title>Sediminibacterium planktonica sp. nov. and Sediminibacterium longus sp. nov., isolated from surface lake and river water.</title>
        <authorList>
            <person name="Watanabe K."/>
            <person name="Takemine S."/>
            <person name="Ishii Y."/>
            <person name="Ogata Y."/>
            <person name="Shindo C."/>
            <person name="Suda W."/>
        </authorList>
    </citation>
    <scope>NUCLEOTIDE SEQUENCE</scope>
    <source>
        <strain evidence="1">KACHI17</strain>
    </source>
</reference>
<evidence type="ECO:0000313" key="1">
    <source>
        <dbReference type="EMBL" id="BFG71181.1"/>
    </source>
</evidence>
<name>A0AAT9GKJ2_9BACT</name>
<proteinExistence type="predicted"/>